<dbReference type="InterPro" id="IPR004242">
    <property type="entry name" value="Transposase_21"/>
</dbReference>
<reference evidence="1" key="1">
    <citation type="submission" date="2019-08" db="EMBL/GenBank/DDBJ databases">
        <title>The improved chromosome-level genome for the pearl oyster Pinctada fucata martensii using PacBio sequencing and Hi-C.</title>
        <authorList>
            <person name="Zheng Z."/>
        </authorList>
    </citation>
    <scope>NUCLEOTIDE SEQUENCE</scope>
    <source>
        <strain evidence="1">ZZ-2019</strain>
        <tissue evidence="1">Adductor muscle</tissue>
    </source>
</reference>
<evidence type="ECO:0000313" key="1">
    <source>
        <dbReference type="EMBL" id="KAK3085913.1"/>
    </source>
</evidence>
<proteinExistence type="predicted"/>
<dbReference type="PANTHER" id="PTHR46579:SF1">
    <property type="entry name" value="F5_8 TYPE C DOMAIN-CONTAINING PROTEIN"/>
    <property type="match status" value="1"/>
</dbReference>
<dbReference type="AlphaFoldDB" id="A0AA88XIP0"/>
<protein>
    <recommendedName>
        <fullName evidence="3">Cr1-8 nvi</fullName>
    </recommendedName>
</protein>
<name>A0AA88XIP0_PINIB</name>
<dbReference type="EMBL" id="VSWD01000012">
    <property type="protein sequence ID" value="KAK3085913.1"/>
    <property type="molecule type" value="Genomic_DNA"/>
</dbReference>
<gene>
    <name evidence="1" type="ORF">FSP39_010520</name>
</gene>
<dbReference type="Proteomes" id="UP001186944">
    <property type="component" value="Unassembled WGS sequence"/>
</dbReference>
<feature type="non-terminal residue" evidence="1">
    <location>
        <position position="1"/>
    </location>
</feature>
<evidence type="ECO:0008006" key="3">
    <source>
        <dbReference type="Google" id="ProtNLM"/>
    </source>
</evidence>
<dbReference type="Pfam" id="PF02992">
    <property type="entry name" value="Transposase_21"/>
    <property type="match status" value="1"/>
</dbReference>
<dbReference type="PANTHER" id="PTHR46579">
    <property type="entry name" value="F5/8 TYPE C DOMAIN-CONTAINING PROTEIN-RELATED"/>
    <property type="match status" value="1"/>
</dbReference>
<evidence type="ECO:0000313" key="2">
    <source>
        <dbReference type="Proteomes" id="UP001186944"/>
    </source>
</evidence>
<accession>A0AA88XIP0</accession>
<organism evidence="1 2">
    <name type="scientific">Pinctada imbricata</name>
    <name type="common">Atlantic pearl-oyster</name>
    <name type="synonym">Pinctada martensii</name>
    <dbReference type="NCBI Taxonomy" id="66713"/>
    <lineage>
        <taxon>Eukaryota</taxon>
        <taxon>Metazoa</taxon>
        <taxon>Spiralia</taxon>
        <taxon>Lophotrochozoa</taxon>
        <taxon>Mollusca</taxon>
        <taxon>Bivalvia</taxon>
        <taxon>Autobranchia</taxon>
        <taxon>Pteriomorphia</taxon>
        <taxon>Pterioida</taxon>
        <taxon>Pterioidea</taxon>
        <taxon>Pteriidae</taxon>
        <taxon>Pinctada</taxon>
    </lineage>
</organism>
<keyword evidence="2" id="KW-1185">Reference proteome</keyword>
<sequence>DYSDEDYALTLGQLMEDPFVGSETRTNEDENEDFYLLSENNDDESRLSDVCDDSIDACPLYPDANISIGAFMLLIAIFCSKYNLIGDGIQQLLQIIALALPSGHNLCTTLHAFKMYFKNLKNPLVKHHYCAQCLAYCSSNNTVCPVCTKVMDKSNKRYFLEIPIENQLKNLFAQKGFYDRLQDRHKKKFNGIYEDIYHGTLYRNLFDNDGPLSSLDNLSFVLNTDGAPVFKSSKVSIWPIYLVINELPYKLRMRKENMILAALWFGNQKPAMGTFLKPLKKSFDVLHSGIICSSPERGEFNCKCYLLAATADLPARSLLCNSVQFNGKFGCWKCTQPGETAAVGKGHAHVFPFQIIDPKGPCRTADSVEKDADKTVKNYREKVRNPIVQGVKGPSWISYFPGFHCVQGIAIDYMHGVLLGVQKLLLTLWFSPKHKAKCFSVSTKTDTISSRLERIRPTLDITRLPRSIADMKYWKASEYRSFLLFYGAPVLHGILDHERFNHYLCLINAIHILLGHGSSERDIDRAERMLMNFCGKFEDLYSRSFMTLNMHQLVHLADGVRCLGPLYTHSCFPFEDKNGIVLKMIRGTQNIDNQIITGISFIQKIPELKQRFIEPDSVMESLCNEIENPYSVQRTEKIGDDTYILGAVKKRRLTDTEFNSMCAFTGNVICNNTVDSFMRLEKRSYLIYGLDYGRMIKRDNSTVMYKVRDELKFGSVCWFCKLTEPHLKTPIAFLQELSCPCFDTNSNILSVNKTNNLTVVKVSDIILMCMLVEVDQKLFICKFPNKLECD</sequence>
<comment type="caution">
    <text evidence="1">The sequence shown here is derived from an EMBL/GenBank/DDBJ whole genome shotgun (WGS) entry which is preliminary data.</text>
</comment>